<sequence>MENILDPVKKQLILGKNKKRHVLSHLLAIIASRE</sequence>
<name>A0A1G7F9X8_9FLAO</name>
<dbReference type="AlphaFoldDB" id="A0A1G7F9X8"/>
<dbReference type="EMBL" id="FNBH01000001">
    <property type="protein sequence ID" value="SDE72748.1"/>
    <property type="molecule type" value="Genomic_DNA"/>
</dbReference>
<evidence type="ECO:0000313" key="2">
    <source>
        <dbReference type="Proteomes" id="UP000199203"/>
    </source>
</evidence>
<evidence type="ECO:0000313" key="1">
    <source>
        <dbReference type="EMBL" id="SDE72748.1"/>
    </source>
</evidence>
<gene>
    <name evidence="1" type="ORF">SAMN05421825_0031</name>
</gene>
<dbReference type="Proteomes" id="UP000199203">
    <property type="component" value="Unassembled WGS sequence"/>
</dbReference>
<reference evidence="2" key="1">
    <citation type="submission" date="2016-10" db="EMBL/GenBank/DDBJ databases">
        <authorList>
            <person name="Varghese N."/>
            <person name="Submissions S."/>
        </authorList>
    </citation>
    <scope>NUCLEOTIDE SEQUENCE [LARGE SCALE GENOMIC DNA]</scope>
    <source>
        <strain evidence="2">DSM 19684</strain>
    </source>
</reference>
<keyword evidence="2" id="KW-1185">Reference proteome</keyword>
<proteinExistence type="predicted"/>
<organism evidence="1 2">
    <name type="scientific">Epilithonimonas hungarica</name>
    <dbReference type="NCBI Taxonomy" id="454006"/>
    <lineage>
        <taxon>Bacteria</taxon>
        <taxon>Pseudomonadati</taxon>
        <taxon>Bacteroidota</taxon>
        <taxon>Flavobacteriia</taxon>
        <taxon>Flavobacteriales</taxon>
        <taxon>Weeksellaceae</taxon>
        <taxon>Chryseobacterium group</taxon>
        <taxon>Epilithonimonas</taxon>
    </lineage>
</organism>
<accession>A0A1G7F9X8</accession>
<protein>
    <submittedName>
        <fullName evidence="1">Uncharacterized protein</fullName>
    </submittedName>
</protein>